<keyword evidence="1" id="KW-0812">Transmembrane</keyword>
<organism evidence="3 4">
    <name type="scientific">Acanthamoeba castellanii (strain ATCC 30010 / Neff)</name>
    <dbReference type="NCBI Taxonomy" id="1257118"/>
    <lineage>
        <taxon>Eukaryota</taxon>
        <taxon>Amoebozoa</taxon>
        <taxon>Discosea</taxon>
        <taxon>Longamoebia</taxon>
        <taxon>Centramoebida</taxon>
        <taxon>Acanthamoebidae</taxon>
        <taxon>Acanthamoeba</taxon>
    </lineage>
</organism>
<evidence type="ECO:0000313" key="4">
    <source>
        <dbReference type="Proteomes" id="UP000011083"/>
    </source>
</evidence>
<feature type="transmembrane region" description="Helical" evidence="1">
    <location>
        <begin position="368"/>
        <end position="397"/>
    </location>
</feature>
<evidence type="ECO:0000256" key="2">
    <source>
        <dbReference type="SAM" id="SignalP"/>
    </source>
</evidence>
<evidence type="ECO:0000256" key="1">
    <source>
        <dbReference type="SAM" id="Phobius"/>
    </source>
</evidence>
<dbReference type="GeneID" id="14921269"/>
<dbReference type="OrthoDB" id="9981160at2759"/>
<protein>
    <submittedName>
        <fullName evidence="3">Multiple CXCXC repeat domain containing protein</fullName>
    </submittedName>
</protein>
<keyword evidence="4" id="KW-1185">Reference proteome</keyword>
<dbReference type="AlphaFoldDB" id="L8H5G0"/>
<name>L8H5G0_ACACF</name>
<keyword evidence="2" id="KW-0732">Signal</keyword>
<feature type="chain" id="PRO_5003990418" evidence="2">
    <location>
        <begin position="27"/>
        <end position="436"/>
    </location>
</feature>
<feature type="signal peptide" evidence="2">
    <location>
        <begin position="1"/>
        <end position="26"/>
    </location>
</feature>
<gene>
    <name evidence="3" type="ORF">ACA1_194870</name>
</gene>
<dbReference type="Proteomes" id="UP000011083">
    <property type="component" value="Unassembled WGS sequence"/>
</dbReference>
<proteinExistence type="predicted"/>
<dbReference type="KEGG" id="acan:ACA1_194870"/>
<sequence>MNAHHASLSLLVAVVLLSSLPQLEFTIDVTASFNPNAPTPCEYCDSKNSMDYREGARTECTYPIGDNIPSDDCQMRWGSVNLGENPTPLCFNASGAGFRGLRGVTLISNPTDDTPTKIGFFETTNTGSRSDCDPSFQYHDKTCDDRFTFNTDIGLQASFVFENVRYTLEIAGFSQGDSLQPVRYFSTREQNASRADVYARLITVCDSTECGPNEQFFKENCTCGCLLDSDLCQATLGPNWTLDESACDCICGLNATTANCTAGEMWSADSCSCGCNLTDAYCSTINSTFEVVGEAEECLCGCPRDSALYCARTKGQFYAPAGNSCVCACAVTDDKCREAFGEGYTVDVEANNCGCIIPGGGGLSDGDIAGIVIGSVVGGSLLAGLFIAAGALLIYLIRAGKIAGIYGYKLEPALLDGVNESPLYNSPWSNNSPLNS</sequence>
<keyword evidence="1" id="KW-1133">Transmembrane helix</keyword>
<reference evidence="3 4" key="1">
    <citation type="journal article" date="2013" name="Genome Biol.">
        <title>Genome of Acanthamoeba castellanii highlights extensive lateral gene transfer and early evolution of tyrosine kinase signaling.</title>
        <authorList>
            <person name="Clarke M."/>
            <person name="Lohan A.J."/>
            <person name="Liu B."/>
            <person name="Lagkouvardos I."/>
            <person name="Roy S."/>
            <person name="Zafar N."/>
            <person name="Bertelli C."/>
            <person name="Schilde C."/>
            <person name="Kianianmomeni A."/>
            <person name="Burglin T.R."/>
            <person name="Frech C."/>
            <person name="Turcotte B."/>
            <person name="Kopec K.O."/>
            <person name="Synnott J.M."/>
            <person name="Choo C."/>
            <person name="Paponov I."/>
            <person name="Finkler A."/>
            <person name="Soon Heng Tan C."/>
            <person name="Hutchins A.P."/>
            <person name="Weinmeier T."/>
            <person name="Rattei T."/>
            <person name="Chu J.S."/>
            <person name="Gimenez G."/>
            <person name="Irimia M."/>
            <person name="Rigden D.J."/>
            <person name="Fitzpatrick D.A."/>
            <person name="Lorenzo-Morales J."/>
            <person name="Bateman A."/>
            <person name="Chiu C.H."/>
            <person name="Tang P."/>
            <person name="Hegemann P."/>
            <person name="Fromm H."/>
            <person name="Raoult D."/>
            <person name="Greub G."/>
            <person name="Miranda-Saavedra D."/>
            <person name="Chen N."/>
            <person name="Nash P."/>
            <person name="Ginger M.L."/>
            <person name="Horn M."/>
            <person name="Schaap P."/>
            <person name="Caler L."/>
            <person name="Loftus B."/>
        </authorList>
    </citation>
    <scope>NUCLEOTIDE SEQUENCE [LARGE SCALE GENOMIC DNA]</scope>
    <source>
        <strain evidence="3 4">Neff</strain>
    </source>
</reference>
<dbReference type="RefSeq" id="XP_004342930.1">
    <property type="nucleotide sequence ID" value="XM_004342881.1"/>
</dbReference>
<dbReference type="VEuPathDB" id="AmoebaDB:ACA1_194870"/>
<evidence type="ECO:0000313" key="3">
    <source>
        <dbReference type="EMBL" id="ELR20415.1"/>
    </source>
</evidence>
<keyword evidence="1" id="KW-0472">Membrane</keyword>
<dbReference type="EMBL" id="KB007917">
    <property type="protein sequence ID" value="ELR20415.1"/>
    <property type="molecule type" value="Genomic_DNA"/>
</dbReference>
<accession>L8H5G0</accession>